<gene>
    <name evidence="1" type="ORF">Cni_G19039</name>
</gene>
<evidence type="ECO:0000313" key="2">
    <source>
        <dbReference type="Proteomes" id="UP001327560"/>
    </source>
</evidence>
<evidence type="ECO:0000313" key="1">
    <source>
        <dbReference type="EMBL" id="WOL10284.1"/>
    </source>
</evidence>
<organism evidence="1 2">
    <name type="scientific">Canna indica</name>
    <name type="common">Indian-shot</name>
    <dbReference type="NCBI Taxonomy" id="4628"/>
    <lineage>
        <taxon>Eukaryota</taxon>
        <taxon>Viridiplantae</taxon>
        <taxon>Streptophyta</taxon>
        <taxon>Embryophyta</taxon>
        <taxon>Tracheophyta</taxon>
        <taxon>Spermatophyta</taxon>
        <taxon>Magnoliopsida</taxon>
        <taxon>Liliopsida</taxon>
        <taxon>Zingiberales</taxon>
        <taxon>Cannaceae</taxon>
        <taxon>Canna</taxon>
    </lineage>
</organism>
<dbReference type="Proteomes" id="UP001327560">
    <property type="component" value="Chromosome 6"/>
</dbReference>
<keyword evidence="2" id="KW-1185">Reference proteome</keyword>
<dbReference type="InterPro" id="IPR025322">
    <property type="entry name" value="PADRE_dom"/>
</dbReference>
<dbReference type="AlphaFoldDB" id="A0AAQ3KKC4"/>
<accession>A0AAQ3KKC4</accession>
<reference evidence="1 2" key="1">
    <citation type="submission" date="2023-10" db="EMBL/GenBank/DDBJ databases">
        <title>Chromosome-scale genome assembly provides insights into flower coloration mechanisms of Canna indica.</title>
        <authorList>
            <person name="Li C."/>
        </authorList>
    </citation>
    <scope>NUCLEOTIDE SEQUENCE [LARGE SCALE GENOMIC DNA]</scope>
    <source>
        <tissue evidence="1">Flower</tissue>
    </source>
</reference>
<name>A0AAQ3KKC4_9LILI</name>
<proteinExistence type="predicted"/>
<dbReference type="EMBL" id="CP136895">
    <property type="protein sequence ID" value="WOL10284.1"/>
    <property type="molecule type" value="Genomic_DNA"/>
</dbReference>
<dbReference type="Pfam" id="PF14009">
    <property type="entry name" value="PADRE"/>
    <property type="match status" value="1"/>
</dbReference>
<sequence length="176" mass="18514">MGNGASCVSASRAAAAKLVRTDGVVCPVETPAGAAEIMMEFPGHVVARADEVARTRRAAPMRADDELRPGAVYLLLPLDRVGSRLSDQQMEVLLDALPGRRRQRRKTTKAGCGGGRRVFPEVAGEKEGKVAGAGGEIAGFSGAHDGFWPMGRRLSLFGVSDDTGERDGSKFGLSFA</sequence>
<protein>
    <submittedName>
        <fullName evidence="1">Uncharacterized protein</fullName>
    </submittedName>
</protein>
<dbReference type="PANTHER" id="PTHR33052">
    <property type="entry name" value="DUF4228 DOMAIN PROTEIN-RELATED"/>
    <property type="match status" value="1"/>
</dbReference>